<comment type="caution">
    <text evidence="1">The sequence shown here is derived from an EMBL/GenBank/DDBJ whole genome shotgun (WGS) entry which is preliminary data.</text>
</comment>
<evidence type="ECO:0000313" key="1">
    <source>
        <dbReference type="EMBL" id="RNA07218.1"/>
    </source>
</evidence>
<sequence>MFTQFLDHYSKKKRFCTMDFSEKLKILLYLIFNYFKNKPVSRKILLPYNTTLVEKKKKHQVLHVQFKRKKKNNINNKDNSNSPIESYNNKVKESFTNGTKFNLFPVFEFSFKMDIHLNVRPKKALKDEEEEYKESALPQVQINPHLIKINVLLNILLQKYSIYVLPYLYVFSTFFVCFSPPPRKNVLIGYKIDQPLTTQEYVCIDVMNSKEIIQRRRLNHIDICFYCLE</sequence>
<organism evidence="1 2">
    <name type="scientific">Brachionus plicatilis</name>
    <name type="common">Marine rotifer</name>
    <name type="synonym">Brachionus muelleri</name>
    <dbReference type="NCBI Taxonomy" id="10195"/>
    <lineage>
        <taxon>Eukaryota</taxon>
        <taxon>Metazoa</taxon>
        <taxon>Spiralia</taxon>
        <taxon>Gnathifera</taxon>
        <taxon>Rotifera</taxon>
        <taxon>Eurotatoria</taxon>
        <taxon>Monogononta</taxon>
        <taxon>Pseudotrocha</taxon>
        <taxon>Ploima</taxon>
        <taxon>Brachionidae</taxon>
        <taxon>Brachionus</taxon>
    </lineage>
</organism>
<reference evidence="1 2" key="1">
    <citation type="journal article" date="2018" name="Sci. Rep.">
        <title>Genomic signatures of local adaptation to the degree of environmental predictability in rotifers.</title>
        <authorList>
            <person name="Franch-Gras L."/>
            <person name="Hahn C."/>
            <person name="Garcia-Roger E.M."/>
            <person name="Carmona M.J."/>
            <person name="Serra M."/>
            <person name="Gomez A."/>
        </authorList>
    </citation>
    <scope>NUCLEOTIDE SEQUENCE [LARGE SCALE GENOMIC DNA]</scope>
    <source>
        <strain evidence="1">HYR1</strain>
    </source>
</reference>
<dbReference type="AlphaFoldDB" id="A0A3M7Q8E9"/>
<proteinExistence type="predicted"/>
<evidence type="ECO:0000313" key="2">
    <source>
        <dbReference type="Proteomes" id="UP000276133"/>
    </source>
</evidence>
<name>A0A3M7Q8E9_BRAPC</name>
<keyword evidence="2" id="KW-1185">Reference proteome</keyword>
<protein>
    <submittedName>
        <fullName evidence="1">Uncharacterized protein</fullName>
    </submittedName>
</protein>
<dbReference type="EMBL" id="REGN01007123">
    <property type="protein sequence ID" value="RNA07218.1"/>
    <property type="molecule type" value="Genomic_DNA"/>
</dbReference>
<accession>A0A3M7Q8E9</accession>
<gene>
    <name evidence="1" type="ORF">BpHYR1_011712</name>
</gene>
<dbReference type="Proteomes" id="UP000276133">
    <property type="component" value="Unassembled WGS sequence"/>
</dbReference>